<dbReference type="AlphaFoldDB" id="A0A5J6QIL2"/>
<gene>
    <name evidence="2" type="ORF">FXN65_00920</name>
</gene>
<keyword evidence="1" id="KW-1133">Transmembrane helix</keyword>
<feature type="transmembrane region" description="Helical" evidence="1">
    <location>
        <begin position="55"/>
        <end position="74"/>
    </location>
</feature>
<sequence>MVLMGIHLFGKICQNMLAPGPVAGAVKVMMDCPKGSARPKALSRYDEELQLMADFSWFLFTIIPGLACAVRSLIDYRKGIGKPVGPALLFVDRTLVVLVVLELLVMGTIFWL</sequence>
<name>A0A5J6QIL2_9GAMM</name>
<dbReference type="KEGG" id="plal:FXN65_00920"/>
<reference evidence="2 3" key="1">
    <citation type="submission" date="2019-08" db="EMBL/GenBank/DDBJ databases">
        <title>Whole-genome Sequencing of e-waste polymer degrading bacterium Pseudomonas sp. strain PE08.</title>
        <authorList>
            <person name="Kirdat K."/>
            <person name="Debbarma P."/>
            <person name="Narawade N."/>
            <person name="Suyal D."/>
            <person name="Thorat V."/>
            <person name="Shouche Y."/>
            <person name="Goel R."/>
            <person name="Yadav A."/>
        </authorList>
    </citation>
    <scope>NUCLEOTIDE SEQUENCE [LARGE SCALE GENOMIC DNA]</scope>
    <source>
        <strain evidence="2 3">PE08</strain>
    </source>
</reference>
<keyword evidence="3" id="KW-1185">Reference proteome</keyword>
<evidence type="ECO:0000313" key="2">
    <source>
        <dbReference type="EMBL" id="QEY60666.1"/>
    </source>
</evidence>
<dbReference type="Proteomes" id="UP000327179">
    <property type="component" value="Chromosome"/>
</dbReference>
<evidence type="ECO:0000256" key="1">
    <source>
        <dbReference type="SAM" id="Phobius"/>
    </source>
</evidence>
<proteinExistence type="predicted"/>
<organism evidence="2 3">
    <name type="scientific">Metapseudomonas lalkuanensis</name>
    <dbReference type="NCBI Taxonomy" id="2604832"/>
    <lineage>
        <taxon>Bacteria</taxon>
        <taxon>Pseudomonadati</taxon>
        <taxon>Pseudomonadota</taxon>
        <taxon>Gammaproteobacteria</taxon>
        <taxon>Pseudomonadales</taxon>
        <taxon>Pseudomonadaceae</taxon>
        <taxon>Metapseudomonas</taxon>
    </lineage>
</organism>
<dbReference type="EMBL" id="CP043311">
    <property type="protein sequence ID" value="QEY60666.1"/>
    <property type="molecule type" value="Genomic_DNA"/>
</dbReference>
<feature type="transmembrane region" description="Helical" evidence="1">
    <location>
        <begin position="86"/>
        <end position="111"/>
    </location>
</feature>
<protein>
    <submittedName>
        <fullName evidence="2">Uncharacterized protein</fullName>
    </submittedName>
</protein>
<accession>A0A5J6QIL2</accession>
<dbReference type="RefSeq" id="WP_151131220.1">
    <property type="nucleotide sequence ID" value="NZ_CP043311.1"/>
</dbReference>
<keyword evidence="1" id="KW-0472">Membrane</keyword>
<keyword evidence="1" id="KW-0812">Transmembrane</keyword>
<evidence type="ECO:0000313" key="3">
    <source>
        <dbReference type="Proteomes" id="UP000327179"/>
    </source>
</evidence>